<dbReference type="SMART" id="SM00883">
    <property type="entry name" value="Cpn10"/>
    <property type="match status" value="1"/>
</dbReference>
<dbReference type="Pfam" id="PF00166">
    <property type="entry name" value="Cpn10"/>
    <property type="match status" value="1"/>
</dbReference>
<evidence type="ECO:0000313" key="3">
    <source>
        <dbReference type="Proteomes" id="UP000510645"/>
    </source>
</evidence>
<gene>
    <name evidence="2" type="ORF">elemo79Aphanotate_64</name>
</gene>
<protein>
    <submittedName>
        <fullName evidence="2">Co-chaperonin GroES</fullName>
    </submittedName>
</protein>
<dbReference type="Gene3D" id="2.30.33.40">
    <property type="entry name" value="GroES chaperonin"/>
    <property type="match status" value="1"/>
</dbReference>
<accession>A0A7D5JMW5</accession>
<organism evidence="2 3">
    <name type="scientific">Flavobacterium phage vB_FspP_elemoA_7-9A</name>
    <dbReference type="NCBI Taxonomy" id="2743781"/>
    <lineage>
        <taxon>Viruses</taxon>
        <taxon>Duplodnaviria</taxon>
        <taxon>Heunggongvirae</taxon>
        <taxon>Uroviricota</taxon>
        <taxon>Caudoviricetes</taxon>
        <taxon>Elemovirus</taxon>
        <taxon>Elemovirus elemoA</taxon>
    </lineage>
</organism>
<dbReference type="Proteomes" id="UP000510645">
    <property type="component" value="Segment"/>
</dbReference>
<dbReference type="SUPFAM" id="SSF50129">
    <property type="entry name" value="GroES-like"/>
    <property type="match status" value="1"/>
</dbReference>
<dbReference type="PRINTS" id="PR00297">
    <property type="entry name" value="CHAPERONIN10"/>
</dbReference>
<dbReference type="EMBL" id="MT497017">
    <property type="protein sequence ID" value="QLF85258.1"/>
    <property type="molecule type" value="Genomic_DNA"/>
</dbReference>
<reference evidence="2 3" key="1">
    <citation type="submission" date="2020-05" db="EMBL/GenBank/DDBJ databases">
        <title>Genomics and ecology of novel Flavobacterium phages from the Baltic Sea.</title>
        <authorList>
            <person name="Hoetzinger M."/>
            <person name="Nilsson E."/>
            <person name="Holmfeldt K."/>
        </authorList>
    </citation>
    <scope>NUCLEOTIDE SEQUENCE [LARGE SCALE GENOMIC DNA]</scope>
</reference>
<name>A0A7D5JMW5_9CAUD</name>
<dbReference type="InterPro" id="IPR011032">
    <property type="entry name" value="GroES-like_sf"/>
</dbReference>
<evidence type="ECO:0000313" key="2">
    <source>
        <dbReference type="EMBL" id="QLF85258.1"/>
    </source>
</evidence>
<dbReference type="GO" id="GO:0044183">
    <property type="term" value="F:protein folding chaperone"/>
    <property type="evidence" value="ECO:0007669"/>
    <property type="project" value="InterPro"/>
</dbReference>
<dbReference type="InterPro" id="IPR037124">
    <property type="entry name" value="Chaperonin_GroES_sf"/>
</dbReference>
<dbReference type="CDD" id="cd00320">
    <property type="entry name" value="cpn10"/>
    <property type="match status" value="1"/>
</dbReference>
<proteinExistence type="predicted"/>
<sequence length="83" mass="9559">MKVVLSNILVKEIKEDVKTSSGLYLGDGQDIKFHRGEVIEIGENVDKVNVGETIWFDRHRTYPINYQGIEYLIMGYENVVIVE</sequence>
<dbReference type="SMR" id="A0A7D5JMW5"/>
<dbReference type="GO" id="GO:0005524">
    <property type="term" value="F:ATP binding"/>
    <property type="evidence" value="ECO:0007669"/>
    <property type="project" value="InterPro"/>
</dbReference>
<keyword evidence="3" id="KW-1185">Reference proteome</keyword>
<keyword evidence="1" id="KW-0143">Chaperone</keyword>
<evidence type="ECO:0000256" key="1">
    <source>
        <dbReference type="ARBA" id="ARBA00023186"/>
    </source>
</evidence>
<dbReference type="InterPro" id="IPR020818">
    <property type="entry name" value="Chaperonin_GroES"/>
</dbReference>